<evidence type="ECO:0000256" key="4">
    <source>
        <dbReference type="ARBA" id="ARBA00023136"/>
    </source>
</evidence>
<evidence type="ECO:0000256" key="1">
    <source>
        <dbReference type="ARBA" id="ARBA00004141"/>
    </source>
</evidence>
<evidence type="ECO:0000259" key="5">
    <source>
        <dbReference type="Pfam" id="PF03522"/>
    </source>
</evidence>
<organism evidence="6 7">
    <name type="scientific">Popillia japonica</name>
    <name type="common">Japanese beetle</name>
    <dbReference type="NCBI Taxonomy" id="7064"/>
    <lineage>
        <taxon>Eukaryota</taxon>
        <taxon>Metazoa</taxon>
        <taxon>Ecdysozoa</taxon>
        <taxon>Arthropoda</taxon>
        <taxon>Hexapoda</taxon>
        <taxon>Insecta</taxon>
        <taxon>Pterygota</taxon>
        <taxon>Neoptera</taxon>
        <taxon>Endopterygota</taxon>
        <taxon>Coleoptera</taxon>
        <taxon>Polyphaga</taxon>
        <taxon>Scarabaeiformia</taxon>
        <taxon>Scarabaeidae</taxon>
        <taxon>Rutelinae</taxon>
        <taxon>Popillia</taxon>
    </lineage>
</organism>
<reference evidence="6 7" key="1">
    <citation type="journal article" date="2024" name="BMC Genomics">
        <title>De novo assembly and annotation of Popillia japonica's genome with initial clues to its potential as an invasive pest.</title>
        <authorList>
            <person name="Cucini C."/>
            <person name="Boschi S."/>
            <person name="Funari R."/>
            <person name="Cardaioli E."/>
            <person name="Iannotti N."/>
            <person name="Marturano G."/>
            <person name="Paoli F."/>
            <person name="Bruttini M."/>
            <person name="Carapelli A."/>
            <person name="Frati F."/>
            <person name="Nardi F."/>
        </authorList>
    </citation>
    <scope>NUCLEOTIDE SEQUENCE [LARGE SCALE GENOMIC DNA]</scope>
    <source>
        <strain evidence="6">DMR45628</strain>
    </source>
</reference>
<dbReference type="PANTHER" id="PTHR11827">
    <property type="entry name" value="SOLUTE CARRIER FAMILY 12, CATION COTRANSPORTERS"/>
    <property type="match status" value="1"/>
</dbReference>
<dbReference type="GO" id="GO:0008511">
    <property type="term" value="F:sodium:potassium:chloride symporter activity"/>
    <property type="evidence" value="ECO:0007669"/>
    <property type="project" value="TreeGrafter"/>
</dbReference>
<keyword evidence="7" id="KW-1185">Reference proteome</keyword>
<comment type="subcellular location">
    <subcellularLocation>
        <location evidence="1">Membrane</location>
        <topology evidence="1">Multi-pass membrane protein</topology>
    </subcellularLocation>
</comment>
<dbReference type="EMBL" id="JASPKY010000672">
    <property type="protein sequence ID" value="KAK9686954.1"/>
    <property type="molecule type" value="Genomic_DNA"/>
</dbReference>
<dbReference type="GO" id="GO:0055064">
    <property type="term" value="P:chloride ion homeostasis"/>
    <property type="evidence" value="ECO:0007669"/>
    <property type="project" value="TreeGrafter"/>
</dbReference>
<dbReference type="GO" id="GO:0006884">
    <property type="term" value="P:cell volume homeostasis"/>
    <property type="evidence" value="ECO:0007669"/>
    <property type="project" value="TreeGrafter"/>
</dbReference>
<dbReference type="GO" id="GO:0055078">
    <property type="term" value="P:sodium ion homeostasis"/>
    <property type="evidence" value="ECO:0007669"/>
    <property type="project" value="TreeGrafter"/>
</dbReference>
<sequence length="150" mass="16598">MKSGGTNCPVALIQNISIQTPIHSSNGNVAGEGIVKFGWIQGVLIRCLLNIWGVMLFLRLSWVVAQAGVEVITEAELLAVKDKTNRHLRLRELLLQNSHDANLVVMSLPMPRKNIVSAPLYLAWLELLTKNMPPILLVRGNQSSVLTFYS</sequence>
<proteinExistence type="predicted"/>
<dbReference type="Pfam" id="PF03522">
    <property type="entry name" value="SLC12"/>
    <property type="match status" value="1"/>
</dbReference>
<keyword evidence="4" id="KW-0472">Membrane</keyword>
<accession>A0AAW1IC59</accession>
<protein>
    <submittedName>
        <fullName evidence="6">Solute carrier family 12</fullName>
    </submittedName>
</protein>
<dbReference type="GO" id="GO:0016020">
    <property type="term" value="C:membrane"/>
    <property type="evidence" value="ECO:0007669"/>
    <property type="project" value="UniProtKB-SubCell"/>
</dbReference>
<evidence type="ECO:0000256" key="3">
    <source>
        <dbReference type="ARBA" id="ARBA00022989"/>
    </source>
</evidence>
<dbReference type="GO" id="GO:1990573">
    <property type="term" value="P:potassium ion import across plasma membrane"/>
    <property type="evidence" value="ECO:0007669"/>
    <property type="project" value="TreeGrafter"/>
</dbReference>
<dbReference type="AlphaFoldDB" id="A0AAW1IC59"/>
<name>A0AAW1IC59_POPJA</name>
<gene>
    <name evidence="6" type="ORF">QE152_g36810</name>
</gene>
<keyword evidence="3" id="KW-1133">Transmembrane helix</keyword>
<dbReference type="InterPro" id="IPR004842">
    <property type="entry name" value="SLC12A_fam"/>
</dbReference>
<keyword evidence="2" id="KW-0812">Transmembrane</keyword>
<dbReference type="GO" id="GO:0055075">
    <property type="term" value="P:potassium ion homeostasis"/>
    <property type="evidence" value="ECO:0007669"/>
    <property type="project" value="TreeGrafter"/>
</dbReference>
<comment type="caution">
    <text evidence="6">The sequence shown here is derived from an EMBL/GenBank/DDBJ whole genome shotgun (WGS) entry which is preliminary data.</text>
</comment>
<dbReference type="InterPro" id="IPR018491">
    <property type="entry name" value="SLC12_C"/>
</dbReference>
<evidence type="ECO:0000313" key="6">
    <source>
        <dbReference type="EMBL" id="KAK9686954.1"/>
    </source>
</evidence>
<feature type="domain" description="SLC12A transporter C-terminal" evidence="5">
    <location>
        <begin position="70"/>
        <end position="150"/>
    </location>
</feature>
<dbReference type="Proteomes" id="UP001458880">
    <property type="component" value="Unassembled WGS sequence"/>
</dbReference>
<evidence type="ECO:0000313" key="7">
    <source>
        <dbReference type="Proteomes" id="UP001458880"/>
    </source>
</evidence>
<dbReference type="PANTHER" id="PTHR11827:SF103">
    <property type="entry name" value="SODIUM CHLORIDE COTRANSPORTER 69, ISOFORM E"/>
    <property type="match status" value="1"/>
</dbReference>
<evidence type="ECO:0000256" key="2">
    <source>
        <dbReference type="ARBA" id="ARBA00022692"/>
    </source>
</evidence>